<dbReference type="RefSeq" id="WP_073110274.1">
    <property type="nucleotide sequence ID" value="NZ_FQZY01000030.1"/>
</dbReference>
<dbReference type="Pfam" id="PF05709">
    <property type="entry name" value="Sipho_tail"/>
    <property type="match status" value="1"/>
</dbReference>
<gene>
    <name evidence="2" type="ORF">SAMN02745243_02247</name>
</gene>
<evidence type="ECO:0000313" key="2">
    <source>
        <dbReference type="EMBL" id="SHK12206.1"/>
    </source>
</evidence>
<dbReference type="InterPro" id="IPR008841">
    <property type="entry name" value="Siphovirus-type_tail_N"/>
</dbReference>
<dbReference type="InterPro" id="IPR006520">
    <property type="entry name" value="Dit_BPSPP_N"/>
</dbReference>
<feature type="domain" description="Siphovirus-type tail component RIFT-related" evidence="1">
    <location>
        <begin position="29"/>
        <end position="124"/>
    </location>
</feature>
<evidence type="ECO:0000259" key="1">
    <source>
        <dbReference type="Pfam" id="PF05709"/>
    </source>
</evidence>
<sequence length="258" mass="29037">MGFSYDDISSKSMGLKARLTSWQVCGGMRNFTTTVPGKYGVTDFGADFDYREINLACNIYPKHSFSALVTTLDNISTWLDPMQGLRQLVFDDVPDRYFMARLNEKVDCERLIRFAGSFNLKFFCPDPFAYAITDENYLIESEGSHTILRQTGNVESNPMYRLKGIITSGVNNSISVTTNGLEMKIVNAVLLAEETLVINTDKMTAYVEDENGIILRNALPYLEEIDFPSLHVGTNTLAITTNNAVFTALEIKARSRWR</sequence>
<keyword evidence="3" id="KW-1185">Reference proteome</keyword>
<accession>A0A1M6PWD9</accession>
<dbReference type="EMBL" id="FQZY01000030">
    <property type="protein sequence ID" value="SHK12206.1"/>
    <property type="molecule type" value="Genomic_DNA"/>
</dbReference>
<dbReference type="Gene3D" id="2.40.30.200">
    <property type="match status" value="1"/>
</dbReference>
<dbReference type="STRING" id="1121950.SAMN02745243_02247"/>
<proteinExistence type="predicted"/>
<dbReference type="NCBIfam" id="TIGR01633">
    <property type="entry name" value="phi3626_gp14_N"/>
    <property type="match status" value="1"/>
</dbReference>
<dbReference type="Proteomes" id="UP000184301">
    <property type="component" value="Unassembled WGS sequence"/>
</dbReference>
<evidence type="ECO:0000313" key="3">
    <source>
        <dbReference type="Proteomes" id="UP000184301"/>
    </source>
</evidence>
<reference evidence="2 3" key="1">
    <citation type="submission" date="2016-11" db="EMBL/GenBank/DDBJ databases">
        <authorList>
            <person name="Jaros S."/>
            <person name="Januszkiewicz K."/>
            <person name="Wedrychowicz H."/>
        </authorList>
    </citation>
    <scope>NUCLEOTIDE SEQUENCE [LARGE SCALE GENOMIC DNA]</scope>
    <source>
        <strain evidence="2 3">DSM 15480</strain>
    </source>
</reference>
<protein>
    <submittedName>
        <fullName evidence="2">Putative phage tail component, N-terminal domain-containing protein</fullName>
    </submittedName>
</protein>
<name>A0A1M6PWD9_9FIRM</name>
<dbReference type="AlphaFoldDB" id="A0A1M6PWD9"/>
<dbReference type="OrthoDB" id="3078561at2"/>
<organism evidence="2 3">
    <name type="scientific">Hespellia stercorisuis DSM 15480</name>
    <dbReference type="NCBI Taxonomy" id="1121950"/>
    <lineage>
        <taxon>Bacteria</taxon>
        <taxon>Bacillati</taxon>
        <taxon>Bacillota</taxon>
        <taxon>Clostridia</taxon>
        <taxon>Lachnospirales</taxon>
        <taxon>Lachnospiraceae</taxon>
        <taxon>Hespellia</taxon>
    </lineage>
</organism>